<dbReference type="EMBL" id="UGQY01000001">
    <property type="protein sequence ID" value="STZ73282.1"/>
    <property type="molecule type" value="Genomic_DNA"/>
</dbReference>
<evidence type="ECO:0000313" key="1">
    <source>
        <dbReference type="EMBL" id="STZ73282.1"/>
    </source>
</evidence>
<dbReference type="Proteomes" id="UP000255389">
    <property type="component" value="Unassembled WGS sequence"/>
</dbReference>
<accession>A0A378UA41</accession>
<protein>
    <submittedName>
        <fullName evidence="1">Uncharacterized protein</fullName>
    </submittedName>
</protein>
<evidence type="ECO:0000313" key="2">
    <source>
        <dbReference type="Proteomes" id="UP000255389"/>
    </source>
</evidence>
<reference evidence="1 2" key="1">
    <citation type="submission" date="2018-06" db="EMBL/GenBank/DDBJ databases">
        <authorList>
            <consortium name="Pathogen Informatics"/>
            <person name="Doyle S."/>
        </authorList>
    </citation>
    <scope>NUCLEOTIDE SEQUENCE [LARGE SCALE GENOMIC DNA]</scope>
    <source>
        <strain evidence="1 2">NCTC1542</strain>
    </source>
</reference>
<organism evidence="1 2">
    <name type="scientific">Mycolicibacterium fortuitum</name>
    <name type="common">Mycobacterium fortuitum</name>
    <dbReference type="NCBI Taxonomy" id="1766"/>
    <lineage>
        <taxon>Bacteria</taxon>
        <taxon>Bacillati</taxon>
        <taxon>Actinomycetota</taxon>
        <taxon>Actinomycetes</taxon>
        <taxon>Mycobacteriales</taxon>
        <taxon>Mycobacteriaceae</taxon>
        <taxon>Mycolicibacterium</taxon>
    </lineage>
</organism>
<gene>
    <name evidence="1" type="ORF">NCTC1542_00823</name>
</gene>
<dbReference type="AlphaFoldDB" id="A0A378UA41"/>
<name>A0A378UA41_MYCFO</name>
<proteinExistence type="predicted"/>
<sequence length="62" mass="6429">MLHTKGAVAVVTVRTETDLDLVPEDRFDVIVVLGNRCRGPNFFEVAVEGADGAGSGAATGAR</sequence>